<dbReference type="InterPro" id="IPR012677">
    <property type="entry name" value="Nucleotide-bd_a/b_plait_sf"/>
</dbReference>
<sequence length="392" mass="43892">MEQPKQGNYALIRDPAFARNRIFVGNLPENTTRDEIESIFGRYGTILSILVQKNFGFVQYESEAVANKAASVTSGSLFKGNKITVRNAGVGKPKAKNQAENHNAESHPQVSLQAMLQQYHSSVAADYNDCEIIVVNKANTEYAEYIEQRLKRIGLKVDLLFPNEDVPIGKVLANISGRGCLYAILVTLQNEEHRSITVNILYGEPAEHRNMPVEDAINLIYSNFQEKLNAIHMKRMQESLPISLPSVSNSTSTSAHRHPEAIQALLNLLAENRPITVLQYDRVIKYLMEQRQKQVKAEIGEDVSAPVPPLLNPKPAVVKPDPEIELQKKILNILNKPSITDSKNDLVYPTIHSIQSDPETIELLKDVRVQKALDSLMKISPLVATIEAHYKF</sequence>
<feature type="domain" description="RRM" evidence="3">
    <location>
        <begin position="20"/>
        <end position="90"/>
    </location>
</feature>
<keyword evidence="5" id="KW-1185">Reference proteome</keyword>
<dbReference type="InParanoid" id="A0A7R8YR13"/>
<reference evidence="4 5" key="1">
    <citation type="submission" date="2020-11" db="EMBL/GenBank/DDBJ databases">
        <authorList>
            <person name="Wallbank WR R."/>
            <person name="Pardo Diaz C."/>
            <person name="Kozak K."/>
            <person name="Martin S."/>
            <person name="Jiggins C."/>
            <person name="Moest M."/>
            <person name="Warren A I."/>
            <person name="Generalovic N T."/>
            <person name="Byers J.R.P. K."/>
            <person name="Montejo-Kovacevich G."/>
            <person name="Yen C E."/>
        </authorList>
    </citation>
    <scope>NUCLEOTIDE SEQUENCE [LARGE SCALE GENOMIC DNA]</scope>
</reference>
<keyword evidence="1 2" id="KW-0694">RNA-binding</keyword>
<evidence type="ECO:0000256" key="1">
    <source>
        <dbReference type="ARBA" id="ARBA00022884"/>
    </source>
</evidence>
<dbReference type="PANTHER" id="PTHR23295:SF6">
    <property type="entry name" value="NEOSIN, ISOFORM A"/>
    <property type="match status" value="1"/>
</dbReference>
<dbReference type="Gene3D" id="3.40.50.800">
    <property type="entry name" value="Anticodon-binding domain"/>
    <property type="match status" value="1"/>
</dbReference>
<dbReference type="AlphaFoldDB" id="A0A7R8YR13"/>
<dbReference type="InterPro" id="IPR052600">
    <property type="entry name" value="Nuc_rcpt_coact/corep"/>
</dbReference>
<evidence type="ECO:0000259" key="3">
    <source>
        <dbReference type="PROSITE" id="PS50102"/>
    </source>
</evidence>
<dbReference type="FunCoup" id="A0A7R8YR13">
    <property type="interactions" value="221"/>
</dbReference>
<evidence type="ECO:0000313" key="4">
    <source>
        <dbReference type="EMBL" id="CAD7081991.1"/>
    </source>
</evidence>
<gene>
    <name evidence="4" type="ORF">HERILL_LOCUS5063</name>
</gene>
<dbReference type="Pfam" id="PF00076">
    <property type="entry name" value="RRM_1"/>
    <property type="match status" value="1"/>
</dbReference>
<dbReference type="Gene3D" id="3.30.70.330">
    <property type="match status" value="1"/>
</dbReference>
<dbReference type="OrthoDB" id="10044938at2759"/>
<evidence type="ECO:0000256" key="2">
    <source>
        <dbReference type="PROSITE-ProRule" id="PRU00176"/>
    </source>
</evidence>
<evidence type="ECO:0000313" key="5">
    <source>
        <dbReference type="Proteomes" id="UP000594454"/>
    </source>
</evidence>
<organism evidence="4 5">
    <name type="scientific">Hermetia illucens</name>
    <name type="common">Black soldier fly</name>
    <dbReference type="NCBI Taxonomy" id="343691"/>
    <lineage>
        <taxon>Eukaryota</taxon>
        <taxon>Metazoa</taxon>
        <taxon>Ecdysozoa</taxon>
        <taxon>Arthropoda</taxon>
        <taxon>Hexapoda</taxon>
        <taxon>Insecta</taxon>
        <taxon>Pterygota</taxon>
        <taxon>Neoptera</taxon>
        <taxon>Endopterygota</taxon>
        <taxon>Diptera</taxon>
        <taxon>Brachycera</taxon>
        <taxon>Stratiomyomorpha</taxon>
        <taxon>Stratiomyidae</taxon>
        <taxon>Hermetiinae</taxon>
        <taxon>Hermetia</taxon>
    </lineage>
</organism>
<dbReference type="Proteomes" id="UP000594454">
    <property type="component" value="Chromosome 2"/>
</dbReference>
<proteinExistence type="predicted"/>
<dbReference type="PROSITE" id="PS50102">
    <property type="entry name" value="RRM"/>
    <property type="match status" value="1"/>
</dbReference>
<protein>
    <recommendedName>
        <fullName evidence="3">RRM domain-containing protein</fullName>
    </recommendedName>
</protein>
<dbReference type="GO" id="GO:0003723">
    <property type="term" value="F:RNA binding"/>
    <property type="evidence" value="ECO:0007669"/>
    <property type="project" value="UniProtKB-UniRule"/>
</dbReference>
<name>A0A7R8YR13_HERIL</name>
<accession>A0A7R8YR13</accession>
<dbReference type="SUPFAM" id="SSF54928">
    <property type="entry name" value="RNA-binding domain, RBD"/>
    <property type="match status" value="1"/>
</dbReference>
<dbReference type="InterPro" id="IPR000504">
    <property type="entry name" value="RRM_dom"/>
</dbReference>
<dbReference type="PANTHER" id="PTHR23295">
    <property type="entry name" value="NUCLEAR RECEPTOR COACTIVATOR 5-RELATED"/>
    <property type="match status" value="1"/>
</dbReference>
<dbReference type="InterPro" id="IPR036621">
    <property type="entry name" value="Anticodon-bd_dom_sf"/>
</dbReference>
<dbReference type="SUPFAM" id="SSF52954">
    <property type="entry name" value="Class II aaRS ABD-related"/>
    <property type="match status" value="1"/>
</dbReference>
<dbReference type="InterPro" id="IPR035979">
    <property type="entry name" value="RBD_domain_sf"/>
</dbReference>
<dbReference type="SMART" id="SM00360">
    <property type="entry name" value="RRM"/>
    <property type="match status" value="1"/>
</dbReference>
<dbReference type="EMBL" id="LR899010">
    <property type="protein sequence ID" value="CAD7081991.1"/>
    <property type="molecule type" value="Genomic_DNA"/>
</dbReference>